<gene>
    <name evidence="7" type="ORF">PILCRDRAFT_221316</name>
</gene>
<protein>
    <submittedName>
        <fullName evidence="7">Uncharacterized protein</fullName>
    </submittedName>
</protein>
<reference evidence="8" key="2">
    <citation type="submission" date="2015-01" db="EMBL/GenBank/DDBJ databases">
        <title>Evolutionary Origins and Diversification of the Mycorrhizal Mutualists.</title>
        <authorList>
            <consortium name="DOE Joint Genome Institute"/>
            <consortium name="Mycorrhizal Genomics Consortium"/>
            <person name="Kohler A."/>
            <person name="Kuo A."/>
            <person name="Nagy L.G."/>
            <person name="Floudas D."/>
            <person name="Copeland A."/>
            <person name="Barry K.W."/>
            <person name="Cichocki N."/>
            <person name="Veneault-Fourrey C."/>
            <person name="LaButti K."/>
            <person name="Lindquist E.A."/>
            <person name="Lipzen A."/>
            <person name="Lundell T."/>
            <person name="Morin E."/>
            <person name="Murat C."/>
            <person name="Riley R."/>
            <person name="Ohm R."/>
            <person name="Sun H."/>
            <person name="Tunlid A."/>
            <person name="Henrissat B."/>
            <person name="Grigoriev I.V."/>
            <person name="Hibbett D.S."/>
            <person name="Martin F."/>
        </authorList>
    </citation>
    <scope>NUCLEOTIDE SEQUENCE [LARGE SCALE GENOMIC DNA]</scope>
    <source>
        <strain evidence="8">F 1598</strain>
    </source>
</reference>
<feature type="region of interest" description="Disordered" evidence="5">
    <location>
        <begin position="578"/>
        <end position="598"/>
    </location>
</feature>
<evidence type="ECO:0000313" key="7">
    <source>
        <dbReference type="EMBL" id="KIM89338.1"/>
    </source>
</evidence>
<dbReference type="GO" id="GO:0015095">
    <property type="term" value="F:magnesium ion transmembrane transporter activity"/>
    <property type="evidence" value="ECO:0007669"/>
    <property type="project" value="TreeGrafter"/>
</dbReference>
<reference evidence="7 8" key="1">
    <citation type="submission" date="2014-04" db="EMBL/GenBank/DDBJ databases">
        <authorList>
            <consortium name="DOE Joint Genome Institute"/>
            <person name="Kuo A."/>
            <person name="Tarkka M."/>
            <person name="Buscot F."/>
            <person name="Kohler A."/>
            <person name="Nagy L.G."/>
            <person name="Floudas D."/>
            <person name="Copeland A."/>
            <person name="Barry K.W."/>
            <person name="Cichocki N."/>
            <person name="Veneault-Fourrey C."/>
            <person name="LaButti K."/>
            <person name="Lindquist E.A."/>
            <person name="Lipzen A."/>
            <person name="Lundell T."/>
            <person name="Morin E."/>
            <person name="Murat C."/>
            <person name="Sun H."/>
            <person name="Tunlid A."/>
            <person name="Henrissat B."/>
            <person name="Grigoriev I.V."/>
            <person name="Hibbett D.S."/>
            <person name="Martin F."/>
            <person name="Nordberg H.P."/>
            <person name="Cantor M.N."/>
            <person name="Hua S.X."/>
        </authorList>
    </citation>
    <scope>NUCLEOTIDE SEQUENCE [LARGE SCALE GENOMIC DNA]</scope>
    <source>
        <strain evidence="7 8">F 1598</strain>
    </source>
</reference>
<name>A0A0C3BS35_PILCF</name>
<keyword evidence="3 6" id="KW-1133">Transmembrane helix</keyword>
<proteinExistence type="predicted"/>
<comment type="subcellular location">
    <subcellularLocation>
        <location evidence="1">Cell membrane</location>
        <topology evidence="1">Multi-pass membrane protein</topology>
    </subcellularLocation>
</comment>
<accession>A0A0C3BS35</accession>
<dbReference type="GO" id="GO:0015087">
    <property type="term" value="F:cobalt ion transmembrane transporter activity"/>
    <property type="evidence" value="ECO:0007669"/>
    <property type="project" value="TreeGrafter"/>
</dbReference>
<feature type="transmembrane region" description="Helical" evidence="6">
    <location>
        <begin position="530"/>
        <end position="548"/>
    </location>
</feature>
<dbReference type="InterPro" id="IPR045863">
    <property type="entry name" value="CorA_TM1_TM2"/>
</dbReference>
<evidence type="ECO:0000256" key="6">
    <source>
        <dbReference type="SAM" id="Phobius"/>
    </source>
</evidence>
<dbReference type="GO" id="GO:0050897">
    <property type="term" value="F:cobalt ion binding"/>
    <property type="evidence" value="ECO:0007669"/>
    <property type="project" value="TreeGrafter"/>
</dbReference>
<dbReference type="GO" id="GO:0005886">
    <property type="term" value="C:plasma membrane"/>
    <property type="evidence" value="ECO:0007669"/>
    <property type="project" value="UniProtKB-SubCell"/>
</dbReference>
<keyword evidence="2 6" id="KW-0812">Transmembrane</keyword>
<evidence type="ECO:0000256" key="5">
    <source>
        <dbReference type="SAM" id="MobiDB-lite"/>
    </source>
</evidence>
<dbReference type="Gene3D" id="1.20.58.340">
    <property type="entry name" value="Magnesium transport protein CorA, transmembrane region"/>
    <property type="match status" value="1"/>
</dbReference>
<sequence length="598" mass="66880">MGASLKYKTLPVISSCAGFPSFLIMMENSLTLRLPDGRRLSRTPSTIPLGRRHPSHRHAAPSGPWPWLDVDLESYQDTNESPESREALLVYPQSHFPNWTPLQVRKSGIKEATEKECTCDIYAVDVLSSGKFEPAVKHTVTADADSKRAFKQYLETPRGQDNRVRALCVENMSGAVLQMLGSHYNIEPFFFSSSLNWIPSRYQSALRPAKCDHITIILTFLRKVDIPPPAAFELVPKGNGGIDTHDPLYLSSERGDNQMLLRDLLSIHMVRSIHGSTIISYHASPESGRTSAKNLQSRVHLAGKSVYWTNIFNNSRDPTFVLLTILWHALYSWDEALSCLYEHITDQESTVITTGAGVLTQRTQDLHRIRAHLLHYASLLNDFKKSVLFVLNNPNPAMDYQDAPDNGAANMLTKKESAERLKTECNNLLSEIERLEMSRSTQNKRLKNIMNLAFSTVNIEDSKTMQELTTTALRDSHTMKRLTHAAVQDSAAMKQIAYLTMIFLPSSFVAVFGMNVTIINPGSKGTLGHYAAFAVPLTLVTIWAVVAFNPKKDYEGQPQASLSKRCAWPIRASKKLLQGPSKSLADYEAQNTTGTRDE</sequence>
<feature type="compositionally biased region" description="Basic residues" evidence="5">
    <location>
        <begin position="50"/>
        <end position="59"/>
    </location>
</feature>
<evidence type="ECO:0000256" key="2">
    <source>
        <dbReference type="ARBA" id="ARBA00022692"/>
    </source>
</evidence>
<dbReference type="SUPFAM" id="SSF144083">
    <property type="entry name" value="Magnesium transport protein CorA, transmembrane region"/>
    <property type="match status" value="1"/>
</dbReference>
<dbReference type="HOGENOM" id="CLU_018401_0_0_1"/>
<keyword evidence="4 6" id="KW-0472">Membrane</keyword>
<dbReference type="InParanoid" id="A0A0C3BS35"/>
<dbReference type="GO" id="GO:0000287">
    <property type="term" value="F:magnesium ion binding"/>
    <property type="evidence" value="ECO:0007669"/>
    <property type="project" value="TreeGrafter"/>
</dbReference>
<feature type="compositionally biased region" description="Polar residues" evidence="5">
    <location>
        <begin position="589"/>
        <end position="598"/>
    </location>
</feature>
<feature type="transmembrane region" description="Helical" evidence="6">
    <location>
        <begin position="496"/>
        <end position="518"/>
    </location>
</feature>
<evidence type="ECO:0000256" key="4">
    <source>
        <dbReference type="ARBA" id="ARBA00023136"/>
    </source>
</evidence>
<dbReference type="PANTHER" id="PTHR46494:SF1">
    <property type="entry name" value="CORA FAMILY METAL ION TRANSPORTER (EUROFUNG)"/>
    <property type="match status" value="1"/>
</dbReference>
<evidence type="ECO:0000256" key="1">
    <source>
        <dbReference type="ARBA" id="ARBA00004651"/>
    </source>
</evidence>
<evidence type="ECO:0000313" key="8">
    <source>
        <dbReference type="Proteomes" id="UP000054166"/>
    </source>
</evidence>
<dbReference type="PANTHER" id="PTHR46494">
    <property type="entry name" value="CORA FAMILY METAL ION TRANSPORTER (EUROFUNG)"/>
    <property type="match status" value="1"/>
</dbReference>
<dbReference type="OrthoDB" id="3231000at2759"/>
<evidence type="ECO:0000256" key="3">
    <source>
        <dbReference type="ARBA" id="ARBA00022989"/>
    </source>
</evidence>
<organism evidence="7 8">
    <name type="scientific">Piloderma croceum (strain F 1598)</name>
    <dbReference type="NCBI Taxonomy" id="765440"/>
    <lineage>
        <taxon>Eukaryota</taxon>
        <taxon>Fungi</taxon>
        <taxon>Dikarya</taxon>
        <taxon>Basidiomycota</taxon>
        <taxon>Agaricomycotina</taxon>
        <taxon>Agaricomycetes</taxon>
        <taxon>Agaricomycetidae</taxon>
        <taxon>Atheliales</taxon>
        <taxon>Atheliaceae</taxon>
        <taxon>Piloderma</taxon>
    </lineage>
</organism>
<feature type="region of interest" description="Disordered" evidence="5">
    <location>
        <begin position="42"/>
        <end position="62"/>
    </location>
</feature>
<dbReference type="Proteomes" id="UP000054166">
    <property type="component" value="Unassembled WGS sequence"/>
</dbReference>
<dbReference type="AlphaFoldDB" id="A0A0C3BS35"/>
<dbReference type="EMBL" id="KN832975">
    <property type="protein sequence ID" value="KIM89338.1"/>
    <property type="molecule type" value="Genomic_DNA"/>
</dbReference>
<keyword evidence="8" id="KW-1185">Reference proteome</keyword>